<dbReference type="PANTHER" id="PTHR11054:SF0">
    <property type="entry name" value="6-PHOSPHOGLUCONOLACTONASE"/>
    <property type="match status" value="1"/>
</dbReference>
<dbReference type="EC" id="3.1.1.31" evidence="5 7"/>
<evidence type="ECO:0000256" key="4">
    <source>
        <dbReference type="ARBA" id="ARBA00010662"/>
    </source>
</evidence>
<gene>
    <name evidence="7 9" type="primary">pgl</name>
    <name evidence="9" type="ORF">FYJ24_09735</name>
</gene>
<evidence type="ECO:0000313" key="10">
    <source>
        <dbReference type="Proteomes" id="UP000470875"/>
    </source>
</evidence>
<comment type="pathway">
    <text evidence="3 7">Carbohydrate degradation; pentose phosphate pathway; D-ribulose 5-phosphate from D-glucose 6-phosphate (oxidative stage): step 2/3.</text>
</comment>
<dbReference type="GO" id="GO:0006098">
    <property type="term" value="P:pentose-phosphate shunt"/>
    <property type="evidence" value="ECO:0007669"/>
    <property type="project" value="UniProtKB-UniPathway"/>
</dbReference>
<dbReference type="SUPFAM" id="SSF100950">
    <property type="entry name" value="NagB/RpiA/CoA transferase-like"/>
    <property type="match status" value="1"/>
</dbReference>
<evidence type="ECO:0000256" key="6">
    <source>
        <dbReference type="ARBA" id="ARBA00020337"/>
    </source>
</evidence>
<dbReference type="AlphaFoldDB" id="A0A6N7VTD2"/>
<keyword evidence="7 9" id="KW-0378">Hydrolase</keyword>
<dbReference type="NCBIfam" id="TIGR01198">
    <property type="entry name" value="pgl"/>
    <property type="match status" value="1"/>
</dbReference>
<comment type="function">
    <text evidence="2 7">Hydrolysis of 6-phosphogluconolactone to 6-phosphogluconate.</text>
</comment>
<name>A0A6N7VTD2_9ACTO</name>
<evidence type="ECO:0000313" key="9">
    <source>
        <dbReference type="EMBL" id="MSS85037.1"/>
    </source>
</evidence>
<dbReference type="UniPathway" id="UPA00115">
    <property type="reaction ID" value="UER00409"/>
</dbReference>
<dbReference type="RefSeq" id="WP_318656632.1">
    <property type="nucleotide sequence ID" value="NZ_VULO01000011.1"/>
</dbReference>
<dbReference type="Proteomes" id="UP000470875">
    <property type="component" value="Unassembled WGS sequence"/>
</dbReference>
<accession>A0A6N7VTD2</accession>
<sequence length="222" mass="23652">MTRLVIVHPDAQTLAHATAARLITRLIDLQSQQESINLALTGGTIGIATLAAVAKNPACHAVDWSSVHLWWGDERFLPSGDPDRNETQAREVFIDALAHVNVHPVPQANSVHEAAELYAEQLPEHMDITLLGVGPDGHVASLFPGNPALRVAGRVVGVENSPKPPPKRVSLTFEAINDSREVWLIVSGAQKADALRDPSVPAAQVHGTDTTLLLADVAAVAK</sequence>
<reference evidence="9 10" key="1">
    <citation type="submission" date="2019-08" db="EMBL/GenBank/DDBJ databases">
        <title>In-depth cultivation of the pig gut microbiome towards novel bacterial diversity and tailored functional studies.</title>
        <authorList>
            <person name="Wylensek D."/>
            <person name="Hitch T.C.A."/>
            <person name="Clavel T."/>
        </authorList>
    </citation>
    <scope>NUCLEOTIDE SEQUENCE [LARGE SCALE GENOMIC DNA]</scope>
    <source>
        <strain evidence="9 10">WB03_NA08</strain>
    </source>
</reference>
<evidence type="ECO:0000256" key="7">
    <source>
        <dbReference type="RuleBase" id="RU365095"/>
    </source>
</evidence>
<dbReference type="PANTHER" id="PTHR11054">
    <property type="entry name" value="6-PHOSPHOGLUCONOLACTONASE"/>
    <property type="match status" value="1"/>
</dbReference>
<dbReference type="Pfam" id="PF01182">
    <property type="entry name" value="Glucosamine_iso"/>
    <property type="match status" value="1"/>
</dbReference>
<evidence type="ECO:0000256" key="1">
    <source>
        <dbReference type="ARBA" id="ARBA00000832"/>
    </source>
</evidence>
<dbReference type="Gene3D" id="3.40.50.1360">
    <property type="match status" value="1"/>
</dbReference>
<dbReference type="GO" id="GO:0017057">
    <property type="term" value="F:6-phosphogluconolactonase activity"/>
    <property type="evidence" value="ECO:0007669"/>
    <property type="project" value="UniProtKB-UniRule"/>
</dbReference>
<evidence type="ECO:0000256" key="2">
    <source>
        <dbReference type="ARBA" id="ARBA00002681"/>
    </source>
</evidence>
<dbReference type="InterPro" id="IPR037171">
    <property type="entry name" value="NagB/RpiA_transferase-like"/>
</dbReference>
<dbReference type="InterPro" id="IPR006148">
    <property type="entry name" value="Glc/Gal-6P_isomerase"/>
</dbReference>
<comment type="similarity">
    <text evidence="4 7">Belongs to the glucosamine/galactosamine-6-phosphate isomerase family. 6-phosphogluconolactonase subfamily.</text>
</comment>
<evidence type="ECO:0000256" key="5">
    <source>
        <dbReference type="ARBA" id="ARBA00013198"/>
    </source>
</evidence>
<dbReference type="CDD" id="cd01400">
    <property type="entry name" value="6PGL"/>
    <property type="match status" value="1"/>
</dbReference>
<comment type="caution">
    <text evidence="9">The sequence shown here is derived from an EMBL/GenBank/DDBJ whole genome shotgun (WGS) entry which is preliminary data.</text>
</comment>
<dbReference type="InterPro" id="IPR005900">
    <property type="entry name" value="6-phosphogluconolactonase_DevB"/>
</dbReference>
<evidence type="ECO:0000256" key="3">
    <source>
        <dbReference type="ARBA" id="ARBA00004961"/>
    </source>
</evidence>
<dbReference type="GO" id="GO:0005975">
    <property type="term" value="P:carbohydrate metabolic process"/>
    <property type="evidence" value="ECO:0007669"/>
    <property type="project" value="UniProtKB-UniRule"/>
</dbReference>
<evidence type="ECO:0000259" key="8">
    <source>
        <dbReference type="Pfam" id="PF01182"/>
    </source>
</evidence>
<dbReference type="InterPro" id="IPR039104">
    <property type="entry name" value="6PGL"/>
</dbReference>
<comment type="catalytic activity">
    <reaction evidence="1 7">
        <text>6-phospho-D-glucono-1,5-lactone + H2O = 6-phospho-D-gluconate + H(+)</text>
        <dbReference type="Rhea" id="RHEA:12556"/>
        <dbReference type="ChEBI" id="CHEBI:15377"/>
        <dbReference type="ChEBI" id="CHEBI:15378"/>
        <dbReference type="ChEBI" id="CHEBI:57955"/>
        <dbReference type="ChEBI" id="CHEBI:58759"/>
        <dbReference type="EC" id="3.1.1.31"/>
    </reaction>
</comment>
<proteinExistence type="inferred from homology"/>
<feature type="domain" description="Glucosamine/galactosamine-6-phosphate isomerase" evidence="8">
    <location>
        <begin position="9"/>
        <end position="206"/>
    </location>
</feature>
<organism evidence="9 10">
    <name type="scientific">Scrofimicrobium canadense</name>
    <dbReference type="NCBI Taxonomy" id="2652290"/>
    <lineage>
        <taxon>Bacteria</taxon>
        <taxon>Bacillati</taxon>
        <taxon>Actinomycetota</taxon>
        <taxon>Actinomycetes</taxon>
        <taxon>Actinomycetales</taxon>
        <taxon>Actinomycetaceae</taxon>
        <taxon>Scrofimicrobium</taxon>
    </lineage>
</organism>
<dbReference type="EMBL" id="VULO01000011">
    <property type="protein sequence ID" value="MSS85037.1"/>
    <property type="molecule type" value="Genomic_DNA"/>
</dbReference>
<protein>
    <recommendedName>
        <fullName evidence="6 7">6-phosphogluconolactonase</fullName>
        <shortName evidence="7">6PGL</shortName>
        <ecNumber evidence="5 7">3.1.1.31</ecNumber>
    </recommendedName>
</protein>
<keyword evidence="10" id="KW-1185">Reference proteome</keyword>